<evidence type="ECO:0000256" key="6">
    <source>
        <dbReference type="PIRNR" id="PIRNR009375"/>
    </source>
</evidence>
<dbReference type="AlphaFoldDB" id="A0AAD8LIM4"/>
<organism evidence="7 8">
    <name type="scientific">Babesia gibsoni</name>
    <dbReference type="NCBI Taxonomy" id="33632"/>
    <lineage>
        <taxon>Eukaryota</taxon>
        <taxon>Sar</taxon>
        <taxon>Alveolata</taxon>
        <taxon>Apicomplexa</taxon>
        <taxon>Aconoidasida</taxon>
        <taxon>Piroplasmida</taxon>
        <taxon>Babesiidae</taxon>
        <taxon>Babesia</taxon>
    </lineage>
</organism>
<comment type="subcellular location">
    <subcellularLocation>
        <location evidence="1">Membrane</location>
        <topology evidence="1">Peripheral membrane protein</topology>
    </subcellularLocation>
</comment>
<keyword evidence="4 6" id="KW-0653">Protein transport</keyword>
<dbReference type="GO" id="GO:0005829">
    <property type="term" value="C:cytosol"/>
    <property type="evidence" value="ECO:0007669"/>
    <property type="project" value="GOC"/>
</dbReference>
<dbReference type="PANTHER" id="PTHR11099:SF0">
    <property type="entry name" value="VACUOLAR PROTEIN SORTING-ASSOCIATED PROTEIN 35"/>
    <property type="match status" value="1"/>
</dbReference>
<dbReference type="EMBL" id="JAVEPI010000002">
    <property type="protein sequence ID" value="KAK1443435.1"/>
    <property type="molecule type" value="Genomic_DNA"/>
</dbReference>
<dbReference type="Proteomes" id="UP001230268">
    <property type="component" value="Unassembled WGS sequence"/>
</dbReference>
<comment type="function">
    <text evidence="6">Plays a role in vesicular protein sorting.</text>
</comment>
<evidence type="ECO:0000313" key="8">
    <source>
        <dbReference type="Proteomes" id="UP001230268"/>
    </source>
</evidence>
<dbReference type="Pfam" id="PF03635">
    <property type="entry name" value="Vps35"/>
    <property type="match status" value="1"/>
</dbReference>
<evidence type="ECO:0000256" key="5">
    <source>
        <dbReference type="ARBA" id="ARBA00023136"/>
    </source>
</evidence>
<reference evidence="7" key="1">
    <citation type="submission" date="2023-08" db="EMBL/GenBank/DDBJ databases">
        <title>Draft sequence of the Babesia gibsoni genome.</title>
        <authorList>
            <person name="Yamagishi J.Y."/>
            <person name="Xuan X.X."/>
        </authorList>
    </citation>
    <scope>NUCLEOTIDE SEQUENCE</scope>
    <source>
        <strain evidence="7">Azabu</strain>
    </source>
</reference>
<dbReference type="InterPro" id="IPR042491">
    <property type="entry name" value="Vps35_C"/>
</dbReference>
<keyword evidence="3 6" id="KW-0813">Transport</keyword>
<evidence type="ECO:0000256" key="4">
    <source>
        <dbReference type="ARBA" id="ARBA00022927"/>
    </source>
</evidence>
<gene>
    <name evidence="7" type="ORF">BgAZ_203110</name>
</gene>
<evidence type="ECO:0000256" key="3">
    <source>
        <dbReference type="ARBA" id="ARBA00022448"/>
    </source>
</evidence>
<dbReference type="Gene3D" id="1.25.40.660">
    <property type="entry name" value="Vacuolar protein sorting-associated protein 35, helical subcomplex Vps35-C"/>
    <property type="match status" value="1"/>
</dbReference>
<proteinExistence type="inferred from homology"/>
<accession>A0AAD8LIM4</accession>
<dbReference type="GO" id="GO:0005770">
    <property type="term" value="C:late endosome"/>
    <property type="evidence" value="ECO:0007669"/>
    <property type="project" value="TreeGrafter"/>
</dbReference>
<keyword evidence="8" id="KW-1185">Reference proteome</keyword>
<dbReference type="PANTHER" id="PTHR11099">
    <property type="entry name" value="VACUOLAR SORTING PROTEIN 35"/>
    <property type="match status" value="1"/>
</dbReference>
<comment type="caution">
    <text evidence="7">The sequence shown here is derived from an EMBL/GenBank/DDBJ whole genome shotgun (WGS) entry which is preliminary data.</text>
</comment>
<dbReference type="InterPro" id="IPR005378">
    <property type="entry name" value="Vps35"/>
</dbReference>
<evidence type="ECO:0000256" key="1">
    <source>
        <dbReference type="ARBA" id="ARBA00004170"/>
    </source>
</evidence>
<dbReference type="PIRSF" id="PIRSF009375">
    <property type="entry name" value="Retromer_Vps35"/>
    <property type="match status" value="1"/>
</dbReference>
<keyword evidence="5" id="KW-0472">Membrane</keyword>
<dbReference type="GO" id="GO:0006886">
    <property type="term" value="P:intracellular protein transport"/>
    <property type="evidence" value="ECO:0007669"/>
    <property type="project" value="TreeGrafter"/>
</dbReference>
<dbReference type="GO" id="GO:0030906">
    <property type="term" value="C:retromer, cargo-selective complex"/>
    <property type="evidence" value="ECO:0007669"/>
    <property type="project" value="InterPro"/>
</dbReference>
<protein>
    <recommendedName>
        <fullName evidence="6">Vacuolar protein sorting-associated protein 35</fullName>
    </recommendedName>
</protein>
<sequence>MRRNGVDPEHEDLQSEGGGGTIDQCKLLEEALFYVKEHSYYMHQALEAEDLGEALKRAINIVSELRTSSLTPTHYYELYMKVFNELQMLSDFIGNDKKRGMSLVKLYENVQQCCFILPRMYLLIMAGSHRIRANSSLSNEILKDITELCRGIQHPVRGLFLRYFLVQMCKDSFPDVVLKNREGTIQSFEFLLLNFKESVRLWVRMNSGSVNLIDQRRKNKERTELGLLVGSNLVRMAQLDGLDAEFYTELALPRILEVVGEVKDMLAKKYVLDCLIQAFSDEYHLKSLQVLLKTISASILSDDCIKVLTNLMKRLSQYFVISDDTTPDAVPGDLFEIFQEHLNEIDLQKGISMKAFLELHTSFLEFTSTVYPGIIEHIEEIIKNVRTCVNKYMEDEGEIGDDTLDSFIMLHTIPLQTLGLRSLKIFENSWMKEFMPKHKHADFSRAIVDAMVQYKVYIHDADDLQTVFEFDCPFFAGAHGQEFASPEEERYVSRFIHMIRANDVFEQFSLYQALFDRMTSNKPFRHHKAVQTLMMASLKLIYRLFDSTGETTPSSKVTSFEETKAHIMDILKFFSDMAHLIELVHPQDAFKLLSLAAVTVNELSNMLKLDSKDSSDYDEFGAVCYDFIARACIIFEELLFQSNQQLCCLRYMLSLFCSKVTMLSDGQYREMANRLSKYPLGLLKLEHKLSGLAHIGVCFSNNRDTDRVRWVLEKALRVAESYRFESYANLVTYMKPVLALSGQYGGSPDLAEPIDAIDRYLQNASAYYTSA</sequence>
<comment type="similarity">
    <text evidence="2 6">Belongs to the VPS35 family.</text>
</comment>
<evidence type="ECO:0000256" key="2">
    <source>
        <dbReference type="ARBA" id="ARBA00006536"/>
    </source>
</evidence>
<name>A0AAD8LIM4_BABGI</name>
<dbReference type="GO" id="GO:0042147">
    <property type="term" value="P:retrograde transport, endosome to Golgi"/>
    <property type="evidence" value="ECO:0007669"/>
    <property type="project" value="InterPro"/>
</dbReference>
<evidence type="ECO:0000313" key="7">
    <source>
        <dbReference type="EMBL" id="KAK1443435.1"/>
    </source>
</evidence>